<dbReference type="STRING" id="1842532.A7E78_01690"/>
<keyword evidence="2" id="KW-0131">Cell cycle</keyword>
<keyword evidence="2" id="KW-0132">Cell division</keyword>
<dbReference type="AlphaFoldDB" id="A0A1L3GLA1"/>
<evidence type="ECO:0000256" key="2">
    <source>
        <dbReference type="HAMAP-Rule" id="MF_01805"/>
    </source>
</evidence>
<dbReference type="Proteomes" id="UP000182517">
    <property type="component" value="Chromosome"/>
</dbReference>
<dbReference type="GO" id="GO:0005737">
    <property type="term" value="C:cytoplasm"/>
    <property type="evidence" value="ECO:0007669"/>
    <property type="project" value="UniProtKB-SubCell"/>
</dbReference>
<dbReference type="Pfam" id="PF02616">
    <property type="entry name" value="SMC_ScpA"/>
    <property type="match status" value="1"/>
</dbReference>
<organism evidence="3 4">
    <name type="scientific">Syntrophotalea acetylenivorans</name>
    <dbReference type="NCBI Taxonomy" id="1842532"/>
    <lineage>
        <taxon>Bacteria</taxon>
        <taxon>Pseudomonadati</taxon>
        <taxon>Thermodesulfobacteriota</taxon>
        <taxon>Desulfuromonadia</taxon>
        <taxon>Desulfuromonadales</taxon>
        <taxon>Syntrophotaleaceae</taxon>
        <taxon>Syntrophotalea</taxon>
    </lineage>
</organism>
<gene>
    <name evidence="2" type="primary">scpA</name>
    <name evidence="3" type="ORF">A7E78_01690</name>
</gene>
<name>A0A1L3GLA1_9BACT</name>
<dbReference type="PANTHER" id="PTHR33969:SF2">
    <property type="entry name" value="SEGREGATION AND CONDENSATION PROTEIN A"/>
    <property type="match status" value="1"/>
</dbReference>
<dbReference type="GO" id="GO:0007059">
    <property type="term" value="P:chromosome segregation"/>
    <property type="evidence" value="ECO:0007669"/>
    <property type="project" value="UniProtKB-UniRule"/>
</dbReference>
<evidence type="ECO:0000313" key="3">
    <source>
        <dbReference type="EMBL" id="APG26685.1"/>
    </source>
</evidence>
<dbReference type="OrthoDB" id="9811016at2"/>
<dbReference type="PANTHER" id="PTHR33969">
    <property type="entry name" value="SEGREGATION AND CONDENSATION PROTEIN A"/>
    <property type="match status" value="1"/>
</dbReference>
<dbReference type="KEGG" id="pef:A7E78_01690"/>
<comment type="function">
    <text evidence="2">Participates in chromosomal partition during cell division. May act via the formation of a condensin-like complex containing Smc and ScpB that pull DNA away from mid-cell into both cell halves.</text>
</comment>
<keyword evidence="2" id="KW-0963">Cytoplasm</keyword>
<proteinExistence type="inferred from homology"/>
<protein>
    <recommendedName>
        <fullName evidence="1 2">Segregation and condensation protein A</fullName>
    </recommendedName>
</protein>
<sequence>MPYQIDIDTFKGPLDLLLHLIQKHEMDIYDIPIAEITAQYLATIEVMKSLNLDLAGEFLVMAATLLHIKSKMLLPRDEEEALEETELDPRTELVKRLLEYQKYRDAAISLDTLPVLGRDVFVNSPPEPEGDGEDEAEWEPVGLFELVAAFRQLIQDNGEETFHEISRERLSVTDRINQILTSLSEQSSMAFGDLLTGVVSRNDVVVTFLAMLELVKMRLARLMQNSRDSSIWLYAVEGIDGNCLQQDETLGYS</sequence>
<dbReference type="RefSeq" id="WP_072282645.1">
    <property type="nucleotide sequence ID" value="NZ_CP015519.1"/>
</dbReference>
<dbReference type="HAMAP" id="MF_01805">
    <property type="entry name" value="ScpA"/>
    <property type="match status" value="1"/>
</dbReference>
<accession>A0A1L3GLA1</accession>
<comment type="similarity">
    <text evidence="2">Belongs to the ScpA family.</text>
</comment>
<dbReference type="GO" id="GO:0006260">
    <property type="term" value="P:DNA replication"/>
    <property type="evidence" value="ECO:0007669"/>
    <property type="project" value="UniProtKB-UniRule"/>
</dbReference>
<evidence type="ECO:0000313" key="4">
    <source>
        <dbReference type="Proteomes" id="UP000182517"/>
    </source>
</evidence>
<reference evidence="3 4" key="1">
    <citation type="journal article" date="2017" name="Genome Announc.">
        <title>Complete Genome Sequences of Two Acetylene-Fermenting Pelobacter acetylenicus Strains.</title>
        <authorList>
            <person name="Sutton J.M."/>
            <person name="Baesman S.M."/>
            <person name="Fierst J.L."/>
            <person name="Poret-Peterson A.T."/>
            <person name="Oremland R.S."/>
            <person name="Dunlap D.S."/>
            <person name="Akob D.M."/>
        </authorList>
    </citation>
    <scope>NUCLEOTIDE SEQUENCE [LARGE SCALE GENOMIC DNA]</scope>
    <source>
        <strain evidence="3 4">SFB93</strain>
    </source>
</reference>
<evidence type="ECO:0000256" key="1">
    <source>
        <dbReference type="ARBA" id="ARBA00044777"/>
    </source>
</evidence>
<keyword evidence="2" id="KW-0159">Chromosome partition</keyword>
<dbReference type="EMBL" id="CP015519">
    <property type="protein sequence ID" value="APG26685.1"/>
    <property type="molecule type" value="Genomic_DNA"/>
</dbReference>
<keyword evidence="4" id="KW-1185">Reference proteome</keyword>
<dbReference type="Gene3D" id="6.10.250.2410">
    <property type="match status" value="1"/>
</dbReference>
<comment type="subunit">
    <text evidence="2">Component of a cohesin-like complex composed of ScpA, ScpB and the Smc homodimer, in which ScpA and ScpB bind to the head domain of Smc. The presence of the three proteins is required for the association of the complex with DNA.</text>
</comment>
<comment type="subcellular location">
    <subcellularLocation>
        <location evidence="2">Cytoplasm</location>
    </subcellularLocation>
    <text evidence="2">Associated with two foci at the outer edges of the nucleoid region in young cells, and at four foci within both cell halves in older cells.</text>
</comment>
<dbReference type="InterPro" id="IPR003768">
    <property type="entry name" value="ScpA"/>
</dbReference>
<dbReference type="GO" id="GO:0051301">
    <property type="term" value="P:cell division"/>
    <property type="evidence" value="ECO:0007669"/>
    <property type="project" value="UniProtKB-KW"/>
</dbReference>